<accession>C4JGH3</accession>
<feature type="transmembrane region" description="Helical" evidence="1">
    <location>
        <begin position="36"/>
        <end position="56"/>
    </location>
</feature>
<dbReference type="RefSeq" id="XP_002541648.1">
    <property type="nucleotide sequence ID" value="XM_002541602.1"/>
</dbReference>
<evidence type="ECO:0000259" key="2">
    <source>
        <dbReference type="Pfam" id="PF02705"/>
    </source>
</evidence>
<keyword evidence="4" id="KW-1185">Reference proteome</keyword>
<dbReference type="PANTHER" id="PTHR30540">
    <property type="entry name" value="OSMOTIC STRESS POTASSIUM TRANSPORTER"/>
    <property type="match status" value="1"/>
</dbReference>
<reference evidence="4" key="1">
    <citation type="journal article" date="2009" name="Genome Res.">
        <title>Comparative genomic analyses of the human fungal pathogens Coccidioides and their relatives.</title>
        <authorList>
            <person name="Sharpton T.J."/>
            <person name="Stajich J.E."/>
            <person name="Rounsley S.D."/>
            <person name="Gardner M.J."/>
            <person name="Wortman J.R."/>
            <person name="Jordar V.S."/>
            <person name="Maiti R."/>
            <person name="Kodira C.D."/>
            <person name="Neafsey D.E."/>
            <person name="Zeng Q."/>
            <person name="Hung C.-Y."/>
            <person name="McMahan C."/>
            <person name="Muszewska A."/>
            <person name="Grynberg M."/>
            <person name="Mandel M.A."/>
            <person name="Kellner E.M."/>
            <person name="Barker B.M."/>
            <person name="Galgiani J.N."/>
            <person name="Orbach M.J."/>
            <person name="Kirkland T.N."/>
            <person name="Cole G.T."/>
            <person name="Henn M.R."/>
            <person name="Birren B.W."/>
            <person name="Taylor J.W."/>
        </authorList>
    </citation>
    <scope>NUCLEOTIDE SEQUENCE [LARGE SCALE GENOMIC DNA]</scope>
    <source>
        <strain evidence="4">UAMH 1704</strain>
    </source>
</reference>
<dbReference type="Proteomes" id="UP000002058">
    <property type="component" value="Unassembled WGS sequence"/>
</dbReference>
<dbReference type="STRING" id="336963.C4JGH3"/>
<feature type="transmembrane region" description="Helical" evidence="1">
    <location>
        <begin position="123"/>
        <end position="141"/>
    </location>
</feature>
<evidence type="ECO:0000313" key="4">
    <source>
        <dbReference type="Proteomes" id="UP000002058"/>
    </source>
</evidence>
<dbReference type="HOGENOM" id="CLU_008142_3_2_1"/>
<sequence length="165" mass="18139">MWLAYQSIGAIYGDIGTSPLYVFSAVFTSPPEAYDLLGALSLIIWALILIATVKYVGIVLCANNHGEGGSFALLSLIRRHVHLDWRDILSEESEEQTYKEKKLRSFNYSARNALRQSPMAKRLVTVLAVLGVCMVMSDGVITPAQSILGAVQGIKISRFANLEFS</sequence>
<dbReference type="InterPro" id="IPR003855">
    <property type="entry name" value="K+_transporter"/>
</dbReference>
<keyword evidence="1" id="KW-0812">Transmembrane</keyword>
<keyword evidence="1" id="KW-0472">Membrane</keyword>
<dbReference type="GO" id="GO:0015079">
    <property type="term" value="F:potassium ion transmembrane transporter activity"/>
    <property type="evidence" value="ECO:0007669"/>
    <property type="project" value="InterPro"/>
</dbReference>
<keyword evidence="1" id="KW-1133">Transmembrane helix</keyword>
<dbReference type="GO" id="GO:0016020">
    <property type="term" value="C:membrane"/>
    <property type="evidence" value="ECO:0007669"/>
    <property type="project" value="InterPro"/>
</dbReference>
<feature type="domain" description="K+ potassium transporter integral membrane" evidence="2">
    <location>
        <begin position="3"/>
        <end position="157"/>
    </location>
</feature>
<evidence type="ECO:0000313" key="3">
    <source>
        <dbReference type="EMBL" id="EEP76315.1"/>
    </source>
</evidence>
<dbReference type="OrthoDB" id="504708at2759"/>
<dbReference type="KEGG" id="ure:UREG_01164"/>
<protein>
    <recommendedName>
        <fullName evidence="2">K+ potassium transporter integral membrane domain-containing protein</fullName>
    </recommendedName>
</protein>
<name>C4JGH3_UNCRE</name>
<dbReference type="GeneID" id="8440417"/>
<dbReference type="EMBL" id="CH476615">
    <property type="protein sequence ID" value="EEP76315.1"/>
    <property type="molecule type" value="Genomic_DNA"/>
</dbReference>
<dbReference type="AlphaFoldDB" id="C4JGH3"/>
<dbReference type="InParanoid" id="C4JGH3"/>
<gene>
    <name evidence="3" type="ORF">UREG_01164</name>
</gene>
<dbReference type="InterPro" id="IPR053951">
    <property type="entry name" value="K_trans_N"/>
</dbReference>
<dbReference type="eggNOG" id="ENOG502QPSA">
    <property type="taxonomic scope" value="Eukaryota"/>
</dbReference>
<dbReference type="VEuPathDB" id="FungiDB:UREG_01164"/>
<proteinExistence type="predicted"/>
<dbReference type="OMA" id="EETTHNT"/>
<evidence type="ECO:0000256" key="1">
    <source>
        <dbReference type="SAM" id="Phobius"/>
    </source>
</evidence>
<dbReference type="PANTHER" id="PTHR30540:SF83">
    <property type="entry name" value="K+ POTASSIUM TRANSPORTER"/>
    <property type="match status" value="1"/>
</dbReference>
<organism evidence="3 4">
    <name type="scientific">Uncinocarpus reesii (strain UAMH 1704)</name>
    <dbReference type="NCBI Taxonomy" id="336963"/>
    <lineage>
        <taxon>Eukaryota</taxon>
        <taxon>Fungi</taxon>
        <taxon>Dikarya</taxon>
        <taxon>Ascomycota</taxon>
        <taxon>Pezizomycotina</taxon>
        <taxon>Eurotiomycetes</taxon>
        <taxon>Eurotiomycetidae</taxon>
        <taxon>Onygenales</taxon>
        <taxon>Onygenaceae</taxon>
        <taxon>Uncinocarpus</taxon>
    </lineage>
</organism>
<dbReference type="Pfam" id="PF02705">
    <property type="entry name" value="K_trans"/>
    <property type="match status" value="1"/>
</dbReference>